<keyword evidence="3" id="KW-0274">FAD</keyword>
<gene>
    <name evidence="6" type="ORF">C8Q69DRAFT_305871</name>
</gene>
<dbReference type="InterPro" id="IPR016169">
    <property type="entry name" value="FAD-bd_PCMH_sub2"/>
</dbReference>
<dbReference type="Pfam" id="PF01565">
    <property type="entry name" value="FAD_binding_4"/>
    <property type="match status" value="1"/>
</dbReference>
<dbReference type="GO" id="GO:0016491">
    <property type="term" value="F:oxidoreductase activity"/>
    <property type="evidence" value="ECO:0007669"/>
    <property type="project" value="UniProtKB-KW"/>
</dbReference>
<dbReference type="GO" id="GO:0071949">
    <property type="term" value="F:FAD binding"/>
    <property type="evidence" value="ECO:0007669"/>
    <property type="project" value="InterPro"/>
</dbReference>
<dbReference type="VEuPathDB" id="FungiDB:C8Q69DRAFT_305871"/>
<keyword evidence="4" id="KW-0560">Oxidoreductase</keyword>
<evidence type="ECO:0000256" key="3">
    <source>
        <dbReference type="ARBA" id="ARBA00022827"/>
    </source>
</evidence>
<keyword evidence="7" id="KW-1185">Reference proteome</keyword>
<dbReference type="STRING" id="264951.A0A443HPU3"/>
<dbReference type="SUPFAM" id="SSF56176">
    <property type="entry name" value="FAD-binding/transporter-associated domain-like"/>
    <property type="match status" value="1"/>
</dbReference>
<keyword evidence="2" id="KW-0285">Flavoprotein</keyword>
<protein>
    <submittedName>
        <fullName evidence="6">Putative 6-hydroxy-D-nicotine oxidase</fullName>
    </submittedName>
</protein>
<dbReference type="AlphaFoldDB" id="A0A443HPU3"/>
<dbReference type="InterPro" id="IPR036318">
    <property type="entry name" value="FAD-bd_PCMH-like_sf"/>
</dbReference>
<evidence type="ECO:0000256" key="2">
    <source>
        <dbReference type="ARBA" id="ARBA00022630"/>
    </source>
</evidence>
<reference evidence="6 7" key="1">
    <citation type="journal article" date="2018" name="Front. Microbiol.">
        <title>Genomic and genetic insights into a cosmopolitan fungus, Paecilomyces variotii (Eurotiales).</title>
        <authorList>
            <person name="Urquhart A.S."/>
            <person name="Mondo S.J."/>
            <person name="Makela M.R."/>
            <person name="Hane J.K."/>
            <person name="Wiebenga A."/>
            <person name="He G."/>
            <person name="Mihaltcheva S."/>
            <person name="Pangilinan J."/>
            <person name="Lipzen A."/>
            <person name="Barry K."/>
            <person name="de Vries R.P."/>
            <person name="Grigoriev I.V."/>
            <person name="Idnurm A."/>
        </authorList>
    </citation>
    <scope>NUCLEOTIDE SEQUENCE [LARGE SCALE GENOMIC DNA]</scope>
    <source>
        <strain evidence="6 7">CBS 101075</strain>
    </source>
</reference>
<proteinExistence type="inferred from homology"/>
<dbReference type="PANTHER" id="PTHR42973:SF54">
    <property type="entry name" value="FAD-BINDING PCMH-TYPE DOMAIN-CONTAINING PROTEIN"/>
    <property type="match status" value="1"/>
</dbReference>
<dbReference type="Proteomes" id="UP000283841">
    <property type="component" value="Unassembled WGS sequence"/>
</dbReference>
<evidence type="ECO:0000256" key="4">
    <source>
        <dbReference type="ARBA" id="ARBA00023002"/>
    </source>
</evidence>
<dbReference type="Gene3D" id="3.30.465.10">
    <property type="match status" value="1"/>
</dbReference>
<dbReference type="GeneID" id="39596474"/>
<dbReference type="OrthoDB" id="2151789at2759"/>
<dbReference type="InterPro" id="IPR050416">
    <property type="entry name" value="FAD-linked_Oxidoreductase"/>
</dbReference>
<comment type="similarity">
    <text evidence="1">Belongs to the oxygen-dependent FAD-linked oxidoreductase family.</text>
</comment>
<dbReference type="InterPro" id="IPR016166">
    <property type="entry name" value="FAD-bd_PCMH"/>
</dbReference>
<organism evidence="6 7">
    <name type="scientific">Byssochlamys spectabilis</name>
    <name type="common">Paecilomyces variotii</name>
    <dbReference type="NCBI Taxonomy" id="264951"/>
    <lineage>
        <taxon>Eukaryota</taxon>
        <taxon>Fungi</taxon>
        <taxon>Dikarya</taxon>
        <taxon>Ascomycota</taxon>
        <taxon>Pezizomycotina</taxon>
        <taxon>Eurotiomycetes</taxon>
        <taxon>Eurotiomycetidae</taxon>
        <taxon>Eurotiales</taxon>
        <taxon>Thermoascaceae</taxon>
        <taxon>Paecilomyces</taxon>
    </lineage>
</organism>
<dbReference type="PANTHER" id="PTHR42973">
    <property type="entry name" value="BINDING OXIDOREDUCTASE, PUTATIVE (AFU_ORTHOLOGUE AFUA_1G17690)-RELATED"/>
    <property type="match status" value="1"/>
</dbReference>
<accession>A0A443HPU3</accession>
<dbReference type="RefSeq" id="XP_028483480.1">
    <property type="nucleotide sequence ID" value="XM_028627197.1"/>
</dbReference>
<dbReference type="Gene3D" id="3.40.462.20">
    <property type="match status" value="1"/>
</dbReference>
<evidence type="ECO:0000259" key="5">
    <source>
        <dbReference type="PROSITE" id="PS51387"/>
    </source>
</evidence>
<sequence length="513" mass="55879">MSDKITTFVESLSLSSLQAQKLQEWLQGDSDTAAIFSSQNITKSASIKIAFLLLSSFFQLLIVNDPEGVSALDAHWSAACSEFPSFIVLPKSGDDVSIVLKVVQSLRITFSIRSGGHSPNPGWSSTGQPGLVIDLKNLNQITVSEDKQIVSLGPGALWGDVYTALDSSGISVIGGRIPSVGVGGLILGGGFFHFSSQYGLAADNVKNFEIVLADGTVTNVNMEDKPDLFWALKGGGANFGVVTRFDLYSIPVNNIWYQIDIYQIEQVPSIFQAFAEWQNTFSDVKATVALIVSLDVVTLGLIYSEPCSEQPACFAPFNDIPAVTQAIPPTNGTVLALTQILGAAASSCPPHLQRHDYRGASSKIDAQLYEDVYNFWREKALAVRDSTGANQTFVLQPISASMVQYGIEKGGNCLGLRPENAQWWTTLIDWEHASDDAIVREVSIATTKKWKELGQERGLHDPFVYMNDASRDENPLMSYGEENLAKLKAVSLKYDPSQVFQKLQNDGFLLSKV</sequence>
<evidence type="ECO:0000256" key="1">
    <source>
        <dbReference type="ARBA" id="ARBA00005466"/>
    </source>
</evidence>
<dbReference type="InterPro" id="IPR006094">
    <property type="entry name" value="Oxid_FAD_bind_N"/>
</dbReference>
<comment type="caution">
    <text evidence="6">The sequence shown here is derived from an EMBL/GenBank/DDBJ whole genome shotgun (WGS) entry which is preliminary data.</text>
</comment>
<dbReference type="PROSITE" id="PS51387">
    <property type="entry name" value="FAD_PCMH"/>
    <property type="match status" value="1"/>
</dbReference>
<evidence type="ECO:0000313" key="7">
    <source>
        <dbReference type="Proteomes" id="UP000283841"/>
    </source>
</evidence>
<evidence type="ECO:0000313" key="6">
    <source>
        <dbReference type="EMBL" id="RWQ93835.1"/>
    </source>
</evidence>
<dbReference type="EMBL" id="RCNU01000008">
    <property type="protein sequence ID" value="RWQ93835.1"/>
    <property type="molecule type" value="Genomic_DNA"/>
</dbReference>
<feature type="domain" description="FAD-binding PCMH-type" evidence="5">
    <location>
        <begin position="80"/>
        <end position="252"/>
    </location>
</feature>
<name>A0A443HPU3_BYSSP</name>